<gene>
    <name evidence="1" type="ORF">P167DRAFT_579175</name>
</gene>
<organism evidence="1 2">
    <name type="scientific">Morchella conica CCBAS932</name>
    <dbReference type="NCBI Taxonomy" id="1392247"/>
    <lineage>
        <taxon>Eukaryota</taxon>
        <taxon>Fungi</taxon>
        <taxon>Dikarya</taxon>
        <taxon>Ascomycota</taxon>
        <taxon>Pezizomycotina</taxon>
        <taxon>Pezizomycetes</taxon>
        <taxon>Pezizales</taxon>
        <taxon>Morchellaceae</taxon>
        <taxon>Morchella</taxon>
    </lineage>
</organism>
<dbReference type="AlphaFoldDB" id="A0A3N4KAF4"/>
<evidence type="ECO:0000313" key="2">
    <source>
        <dbReference type="Proteomes" id="UP000277580"/>
    </source>
</evidence>
<keyword evidence="2" id="KW-1185">Reference proteome</keyword>
<proteinExistence type="predicted"/>
<dbReference type="Proteomes" id="UP000277580">
    <property type="component" value="Unassembled WGS sequence"/>
</dbReference>
<dbReference type="EMBL" id="ML119181">
    <property type="protein sequence ID" value="RPB07486.1"/>
    <property type="molecule type" value="Genomic_DNA"/>
</dbReference>
<name>A0A3N4KAF4_9PEZI</name>
<dbReference type="OrthoDB" id="5337772at2759"/>
<sequence>MAKTPSTVTEFGAIIAVITQNLDGYSEGLQNWMCLFKQSAQPLSDYTIEELSPLAALLKSANILHTIALLDCDSQTLLPEGFFPWTGKAACNHYISNEDNPILERNSLHIYRRYYEARETLLPLRKEIQDVIAARFNIQKPEFEQRLHEIRKAILLSQAIYQPMSEEDQDVLYGEFVATQTQKFHRADSVEYSPLTGIIFNFKDGEPVL</sequence>
<dbReference type="InParanoid" id="A0A3N4KAF4"/>
<evidence type="ECO:0000313" key="1">
    <source>
        <dbReference type="EMBL" id="RPB07486.1"/>
    </source>
</evidence>
<protein>
    <submittedName>
        <fullName evidence="1">Uncharacterized protein</fullName>
    </submittedName>
</protein>
<reference evidence="1 2" key="1">
    <citation type="journal article" date="2018" name="Nat. Ecol. Evol.">
        <title>Pezizomycetes genomes reveal the molecular basis of ectomycorrhizal truffle lifestyle.</title>
        <authorList>
            <person name="Murat C."/>
            <person name="Payen T."/>
            <person name="Noel B."/>
            <person name="Kuo A."/>
            <person name="Morin E."/>
            <person name="Chen J."/>
            <person name="Kohler A."/>
            <person name="Krizsan K."/>
            <person name="Balestrini R."/>
            <person name="Da Silva C."/>
            <person name="Montanini B."/>
            <person name="Hainaut M."/>
            <person name="Levati E."/>
            <person name="Barry K.W."/>
            <person name="Belfiori B."/>
            <person name="Cichocki N."/>
            <person name="Clum A."/>
            <person name="Dockter R.B."/>
            <person name="Fauchery L."/>
            <person name="Guy J."/>
            <person name="Iotti M."/>
            <person name="Le Tacon F."/>
            <person name="Lindquist E.A."/>
            <person name="Lipzen A."/>
            <person name="Malagnac F."/>
            <person name="Mello A."/>
            <person name="Molinier V."/>
            <person name="Miyauchi S."/>
            <person name="Poulain J."/>
            <person name="Riccioni C."/>
            <person name="Rubini A."/>
            <person name="Sitrit Y."/>
            <person name="Splivallo R."/>
            <person name="Traeger S."/>
            <person name="Wang M."/>
            <person name="Zifcakova L."/>
            <person name="Wipf D."/>
            <person name="Zambonelli A."/>
            <person name="Paolocci F."/>
            <person name="Nowrousian M."/>
            <person name="Ottonello S."/>
            <person name="Baldrian P."/>
            <person name="Spatafora J.W."/>
            <person name="Henrissat B."/>
            <person name="Nagy L.G."/>
            <person name="Aury J.M."/>
            <person name="Wincker P."/>
            <person name="Grigoriev I.V."/>
            <person name="Bonfante P."/>
            <person name="Martin F.M."/>
        </authorList>
    </citation>
    <scope>NUCLEOTIDE SEQUENCE [LARGE SCALE GENOMIC DNA]</scope>
    <source>
        <strain evidence="1 2">CCBAS932</strain>
    </source>
</reference>
<accession>A0A3N4KAF4</accession>